<accession>A0ABS9TYJ0</accession>
<dbReference type="PANTHER" id="PTHR30146:SF109">
    <property type="entry name" value="HTH-TYPE TRANSCRIPTIONAL REGULATOR GALS"/>
    <property type="match status" value="1"/>
</dbReference>
<evidence type="ECO:0000256" key="4">
    <source>
        <dbReference type="SAM" id="MobiDB-lite"/>
    </source>
</evidence>
<dbReference type="RefSeq" id="WP_241052701.1">
    <property type="nucleotide sequence ID" value="NZ_JAKZBV010000001.1"/>
</dbReference>
<dbReference type="SUPFAM" id="SSF53822">
    <property type="entry name" value="Periplasmic binding protein-like I"/>
    <property type="match status" value="1"/>
</dbReference>
<dbReference type="Proteomes" id="UP001202922">
    <property type="component" value="Unassembled WGS sequence"/>
</dbReference>
<sequence length="337" mass="35512">MAALSGVAASTVSRALSQPGRVNHATVARVRAAAEELGYAHIARPRGLSSSRAGAVAVFVPDITNPFFFDFIHSTHHQLRTAGYAQMLVDTEEDVDLEAAYLEEFQGSAVGFILAATRLEDDQLVAAAARTPIVALNRDAEGVPSVMIATPEGVRQAAEHLLSLGHRDIAYIAGPPTSWSDQSRWAALEESAAVLGITMRRLGPYHPSRSSGPAAADALVNSGATACITFNDLLAIGILARLAERGIDVPGQMSVVGCDDIFGADFCSPPLTTLTSPIEQAGRVATDLLISRLRRPAGAQPRNRALLPTHLTIRSSTGQAPLRPVMTGQEGLAQRTG</sequence>
<dbReference type="PROSITE" id="PS50932">
    <property type="entry name" value="HTH_LACI_2"/>
    <property type="match status" value="1"/>
</dbReference>
<evidence type="ECO:0000256" key="3">
    <source>
        <dbReference type="ARBA" id="ARBA00023163"/>
    </source>
</evidence>
<dbReference type="InterPro" id="IPR028082">
    <property type="entry name" value="Peripla_BP_I"/>
</dbReference>
<keyword evidence="1" id="KW-0805">Transcription regulation</keyword>
<comment type="caution">
    <text evidence="6">The sequence shown here is derived from an EMBL/GenBank/DDBJ whole genome shotgun (WGS) entry which is preliminary data.</text>
</comment>
<evidence type="ECO:0000259" key="5">
    <source>
        <dbReference type="PROSITE" id="PS50932"/>
    </source>
</evidence>
<organism evidence="6 7">
    <name type="scientific">Sinomonas terrae</name>
    <dbReference type="NCBI Taxonomy" id="2908838"/>
    <lineage>
        <taxon>Bacteria</taxon>
        <taxon>Bacillati</taxon>
        <taxon>Actinomycetota</taxon>
        <taxon>Actinomycetes</taxon>
        <taxon>Micrococcales</taxon>
        <taxon>Micrococcaceae</taxon>
        <taxon>Sinomonas</taxon>
    </lineage>
</organism>
<dbReference type="EMBL" id="JAKZBV010000001">
    <property type="protein sequence ID" value="MCH6469483.1"/>
    <property type="molecule type" value="Genomic_DNA"/>
</dbReference>
<evidence type="ECO:0000256" key="2">
    <source>
        <dbReference type="ARBA" id="ARBA00023125"/>
    </source>
</evidence>
<name>A0ABS9TYJ0_9MICC</name>
<proteinExistence type="predicted"/>
<dbReference type="InterPro" id="IPR010982">
    <property type="entry name" value="Lambda_DNA-bd_dom_sf"/>
</dbReference>
<dbReference type="Gene3D" id="1.10.260.40">
    <property type="entry name" value="lambda repressor-like DNA-binding domains"/>
    <property type="match status" value="1"/>
</dbReference>
<gene>
    <name evidence="6" type="ORF">L0M17_05665</name>
</gene>
<keyword evidence="2" id="KW-0238">DNA-binding</keyword>
<evidence type="ECO:0000256" key="1">
    <source>
        <dbReference type="ARBA" id="ARBA00023015"/>
    </source>
</evidence>
<feature type="region of interest" description="Disordered" evidence="4">
    <location>
        <begin position="318"/>
        <end position="337"/>
    </location>
</feature>
<dbReference type="SMART" id="SM00354">
    <property type="entry name" value="HTH_LACI"/>
    <property type="match status" value="1"/>
</dbReference>
<dbReference type="SUPFAM" id="SSF47413">
    <property type="entry name" value="lambda repressor-like DNA-binding domains"/>
    <property type="match status" value="1"/>
</dbReference>
<dbReference type="InterPro" id="IPR046335">
    <property type="entry name" value="LacI/GalR-like_sensor"/>
</dbReference>
<dbReference type="Pfam" id="PF13377">
    <property type="entry name" value="Peripla_BP_3"/>
    <property type="match status" value="1"/>
</dbReference>
<dbReference type="PANTHER" id="PTHR30146">
    <property type="entry name" value="LACI-RELATED TRANSCRIPTIONAL REPRESSOR"/>
    <property type="match status" value="1"/>
</dbReference>
<protein>
    <submittedName>
        <fullName evidence="6">LacI family transcriptional regulator</fullName>
    </submittedName>
</protein>
<dbReference type="CDD" id="cd06267">
    <property type="entry name" value="PBP1_LacI_sugar_binding-like"/>
    <property type="match status" value="1"/>
</dbReference>
<reference evidence="6 7" key="1">
    <citation type="submission" date="2022-03" db="EMBL/GenBank/DDBJ databases">
        <title>Sinomonas sp. isolated from a soil.</title>
        <authorList>
            <person name="Han J."/>
            <person name="Kim D.-U."/>
        </authorList>
    </citation>
    <scope>NUCLEOTIDE SEQUENCE [LARGE SCALE GENOMIC DNA]</scope>
    <source>
        <strain evidence="6 7">5-5</strain>
    </source>
</reference>
<evidence type="ECO:0000313" key="6">
    <source>
        <dbReference type="EMBL" id="MCH6469483.1"/>
    </source>
</evidence>
<keyword evidence="7" id="KW-1185">Reference proteome</keyword>
<feature type="domain" description="HTH lacI-type" evidence="5">
    <location>
        <begin position="1"/>
        <end position="50"/>
    </location>
</feature>
<evidence type="ECO:0000313" key="7">
    <source>
        <dbReference type="Proteomes" id="UP001202922"/>
    </source>
</evidence>
<keyword evidence="3" id="KW-0804">Transcription</keyword>
<dbReference type="InterPro" id="IPR000843">
    <property type="entry name" value="HTH_LacI"/>
</dbReference>
<dbReference type="Pfam" id="PF00356">
    <property type="entry name" value="LacI"/>
    <property type="match status" value="1"/>
</dbReference>
<dbReference type="Gene3D" id="3.40.50.2300">
    <property type="match status" value="2"/>
</dbReference>